<name>E1JT98_SOLFR</name>
<reference evidence="1 2" key="1">
    <citation type="submission" date="2010-08" db="EMBL/GenBank/DDBJ databases">
        <title>The draft genome of Desulfovibrio fructosovorans JJ.</title>
        <authorList>
            <consortium name="US DOE Joint Genome Institute (JGI-PGF)"/>
            <person name="Lucas S."/>
            <person name="Copeland A."/>
            <person name="Lapidus A."/>
            <person name="Cheng J.-F."/>
            <person name="Bruce D."/>
            <person name="Goodwin L."/>
            <person name="Pitluck S."/>
            <person name="Land M.L."/>
            <person name="Hauser L."/>
            <person name="Chang Y.-J."/>
            <person name="Jeffries C."/>
            <person name="Wall J.D."/>
            <person name="Stahl D.A."/>
            <person name="Arkin A.P."/>
            <person name="Dehal P."/>
            <person name="Stolyar S.M."/>
            <person name="Hazen T.C."/>
            <person name="Woyke T.J."/>
        </authorList>
    </citation>
    <scope>NUCLEOTIDE SEQUENCE [LARGE SCALE GENOMIC DNA]</scope>
    <source>
        <strain evidence="1 2">JJ</strain>
    </source>
</reference>
<protein>
    <submittedName>
        <fullName evidence="1">Uncharacterized protein</fullName>
    </submittedName>
</protein>
<dbReference type="AlphaFoldDB" id="E1JT98"/>
<dbReference type="Proteomes" id="UP000006250">
    <property type="component" value="Unassembled WGS sequence"/>
</dbReference>
<gene>
    <name evidence="1" type="ORF">DesfrDRAFT_0847</name>
</gene>
<sequence>MRNSTFLTETRKGAEEQFWTPCFVKFLSEKVEIPISVFLGEKKSPPWFSSRKVSPFITYDEIFVPKKQKGISGKDLVRYINNKFKTSIGEDAFIEEEGDVSGIIFDLVLASKTGIYILENKPYDRITFSWNQRGGNCYEKYVKRINDFGVDCQLLYILSIGIDNSSCSEISTIQQGLGDKFGIILLEHLFELMDKHKFEYQGISNWKDFSLASPDYQ</sequence>
<evidence type="ECO:0000313" key="1">
    <source>
        <dbReference type="EMBL" id="EFL52358.1"/>
    </source>
</evidence>
<comment type="caution">
    <text evidence="1">The sequence shown here is derived from an EMBL/GenBank/DDBJ whole genome shotgun (WGS) entry which is preliminary data.</text>
</comment>
<evidence type="ECO:0000313" key="2">
    <source>
        <dbReference type="Proteomes" id="UP000006250"/>
    </source>
</evidence>
<dbReference type="EMBL" id="AECZ01000004">
    <property type="protein sequence ID" value="EFL52358.1"/>
    <property type="molecule type" value="Genomic_DNA"/>
</dbReference>
<organism evidence="1 2">
    <name type="scientific">Solidesulfovibrio fructosivorans JJ]</name>
    <dbReference type="NCBI Taxonomy" id="596151"/>
    <lineage>
        <taxon>Bacteria</taxon>
        <taxon>Pseudomonadati</taxon>
        <taxon>Thermodesulfobacteriota</taxon>
        <taxon>Desulfovibrionia</taxon>
        <taxon>Desulfovibrionales</taxon>
        <taxon>Desulfovibrionaceae</taxon>
        <taxon>Solidesulfovibrio</taxon>
    </lineage>
</organism>
<proteinExistence type="predicted"/>
<dbReference type="RefSeq" id="WP_005991419.1">
    <property type="nucleotide sequence ID" value="NZ_AECZ01000004.1"/>
</dbReference>
<keyword evidence="2" id="KW-1185">Reference proteome</keyword>
<accession>E1JT98</accession>